<dbReference type="EMBL" id="SLWM01000010">
    <property type="protein sequence ID" value="TCO19425.1"/>
    <property type="molecule type" value="Genomic_DNA"/>
</dbReference>
<evidence type="ECO:0000313" key="6">
    <source>
        <dbReference type="Proteomes" id="UP000295818"/>
    </source>
</evidence>
<evidence type="ECO:0000256" key="3">
    <source>
        <dbReference type="ARBA" id="ARBA00023033"/>
    </source>
</evidence>
<comment type="catalytic activity">
    <reaction evidence="4">
        <text>propane + NADH + O2 + H(+) = propan-2-ol + NAD(+) + H2O</text>
        <dbReference type="Rhea" id="RHEA:49992"/>
        <dbReference type="ChEBI" id="CHEBI:15377"/>
        <dbReference type="ChEBI" id="CHEBI:15378"/>
        <dbReference type="ChEBI" id="CHEBI:15379"/>
        <dbReference type="ChEBI" id="CHEBI:17824"/>
        <dbReference type="ChEBI" id="CHEBI:32879"/>
        <dbReference type="ChEBI" id="CHEBI:57540"/>
        <dbReference type="ChEBI" id="CHEBI:57945"/>
        <dbReference type="EC" id="1.14.13.227"/>
    </reaction>
</comment>
<proteinExistence type="predicted"/>
<dbReference type="RefSeq" id="WP_132191191.1">
    <property type="nucleotide sequence ID" value="NZ_SLWM01000010.1"/>
</dbReference>
<sequence length="499" mass="56954">MPKSLVEVHEKSKSYDWEFPDPRPKYPTRFIVPKTGKDPFRMLVRDYVKMEEEKDARTYGFLDGALRMGVAERTEPRFMEALKLTLPDLTNAEFQAVAGVGMIALGIRNQELRQGYYAQMLDEVRHTQLEMGLRRYYVEHAPDPAGWDIAQRALYQHPGGHVSLALFQNFNTGDVIDSVINLNIVVETAYTNILLVATPETAVANGDDALATTFLSIQSDEARHMANGYGTLFAVLQDENNVPLINEALERHFWHTHRGLDALVGWQSEYGAVVRPWCYKDMWQEWVADDFIGSYIDKLTDFGVEPPTRLGKVAEDVPWIHHSTALALAAIWPLNFWRSDVMGAADTEWFDSHYPGWAEVYGPFWEGHAAMADPSSGRLMLQELPSLPPFCQVCQLPCIMPRPDKSEIRVFEYDGRQLAVCSEGCFWAFHRWPQAYSGRRSFWERYHGWDLADVILDLGYVRPDGKTLIGQPSVSLERLWTIDDIRRIGYEVKDPLAAS</sequence>
<keyword evidence="2" id="KW-0560">Oxidoreductase</keyword>
<keyword evidence="3 5" id="KW-0503">Monooxygenase</keyword>
<evidence type="ECO:0000313" key="5">
    <source>
        <dbReference type="EMBL" id="TCO19425.1"/>
    </source>
</evidence>
<dbReference type="InterPro" id="IPR009078">
    <property type="entry name" value="Ferritin-like_SF"/>
</dbReference>
<dbReference type="GO" id="GO:0004497">
    <property type="term" value="F:monooxygenase activity"/>
    <property type="evidence" value="ECO:0007669"/>
    <property type="project" value="UniProtKB-KW"/>
</dbReference>
<dbReference type="InterPro" id="IPR012348">
    <property type="entry name" value="RNR-like"/>
</dbReference>
<dbReference type="Pfam" id="PF02332">
    <property type="entry name" value="Phenol_Hydrox"/>
    <property type="match status" value="1"/>
</dbReference>
<accession>A0ABY2BGC6</accession>
<dbReference type="Proteomes" id="UP000295818">
    <property type="component" value="Unassembled WGS sequence"/>
</dbReference>
<evidence type="ECO:0000256" key="2">
    <source>
        <dbReference type="ARBA" id="ARBA00023002"/>
    </source>
</evidence>
<protein>
    <recommendedName>
        <fullName evidence="1">propane 2-monooxygenase</fullName>
        <ecNumber evidence="1">1.14.13.227</ecNumber>
    </recommendedName>
</protein>
<reference evidence="5 6" key="1">
    <citation type="journal article" date="2015" name="Stand. Genomic Sci.">
        <title>Genomic Encyclopedia of Bacterial and Archaeal Type Strains, Phase III: the genomes of soil and plant-associated and newly described type strains.</title>
        <authorList>
            <person name="Whitman W.B."/>
            <person name="Woyke T."/>
            <person name="Klenk H.P."/>
            <person name="Zhou Y."/>
            <person name="Lilburn T.G."/>
            <person name="Beck B.J."/>
            <person name="De Vos P."/>
            <person name="Vandamme P."/>
            <person name="Eisen J.A."/>
            <person name="Garrity G."/>
            <person name="Hugenholtz P."/>
            <person name="Kyrpides N.C."/>
        </authorList>
    </citation>
    <scope>NUCLEOTIDE SEQUENCE [LARGE SCALE GENOMIC DNA]</scope>
    <source>
        <strain evidence="5 6">VKM Ac-2538</strain>
    </source>
</reference>
<keyword evidence="6" id="KW-1185">Reference proteome</keyword>
<dbReference type="SUPFAM" id="SSF47240">
    <property type="entry name" value="Ferritin-like"/>
    <property type="match status" value="1"/>
</dbReference>
<dbReference type="EC" id="1.14.13.227" evidence="1"/>
<name>A0ABY2BGC6_9ACTN</name>
<evidence type="ECO:0000256" key="1">
    <source>
        <dbReference type="ARBA" id="ARBA00012710"/>
    </source>
</evidence>
<gene>
    <name evidence="5" type="ORF">EV644_11073</name>
</gene>
<dbReference type="Gene3D" id="1.10.620.20">
    <property type="entry name" value="Ribonucleotide Reductase, subunit A"/>
    <property type="match status" value="1"/>
</dbReference>
<evidence type="ECO:0000256" key="4">
    <source>
        <dbReference type="ARBA" id="ARBA00048941"/>
    </source>
</evidence>
<dbReference type="InterPro" id="IPR003430">
    <property type="entry name" value="Phenol_Hydrox"/>
</dbReference>
<organism evidence="5 6">
    <name type="scientific">Kribbella orskensis</name>
    <dbReference type="NCBI Taxonomy" id="2512216"/>
    <lineage>
        <taxon>Bacteria</taxon>
        <taxon>Bacillati</taxon>
        <taxon>Actinomycetota</taxon>
        <taxon>Actinomycetes</taxon>
        <taxon>Propionibacteriales</taxon>
        <taxon>Kribbellaceae</taxon>
        <taxon>Kribbella</taxon>
    </lineage>
</organism>
<comment type="caution">
    <text evidence="5">The sequence shown here is derived from an EMBL/GenBank/DDBJ whole genome shotgun (WGS) entry which is preliminary data.</text>
</comment>